<dbReference type="RefSeq" id="WP_048465156.1">
    <property type="nucleotide sequence ID" value="NZ_LABX01000139.1"/>
</dbReference>
<dbReference type="InterPro" id="IPR036663">
    <property type="entry name" value="Fumarylacetoacetase_C_sf"/>
</dbReference>
<dbReference type="GO" id="GO:0016853">
    <property type="term" value="F:isomerase activity"/>
    <property type="evidence" value="ECO:0007669"/>
    <property type="project" value="UniProtKB-KW"/>
</dbReference>
<dbReference type="Pfam" id="PF01557">
    <property type="entry name" value="FAA_hydrolase"/>
    <property type="match status" value="1"/>
</dbReference>
<sequence length="283" mass="30434">MKLVSFYRDGKSTYGLVKANGVVDLGQRYGTTWPTLRDVLAADGLAQVERETQDAAPDLSWEGLTLAPVIQNPDKIICIGLNYRDHVAETGRTLTEKPTLFARFAGSQVGHGQPLVKPAVSDEFDYEGELAVVIGRGGRHIAAADALSHIAGYACYNEGSVRDWQRHTSQFLAGKTFAGTGGFGPWLVTADEIPDPSRLTLETRLNGQVVQHTTTDLMITAIPEQIAYISTILPLLPGDVIVSGTPGGVGVKRKPQLFMRAGDVVEVEISQIGVLRNPVVAEA</sequence>
<dbReference type="FunFam" id="3.90.850.10:FF:000008">
    <property type="entry name" value="FAA hydrolase family protein"/>
    <property type="match status" value="1"/>
</dbReference>
<evidence type="ECO:0000313" key="4">
    <source>
        <dbReference type="EMBL" id="KMO32223.1"/>
    </source>
</evidence>
<dbReference type="OrthoDB" id="5197601at2"/>
<organism evidence="4 5">
    <name type="scientific">Methylobacterium aquaticum</name>
    <dbReference type="NCBI Taxonomy" id="270351"/>
    <lineage>
        <taxon>Bacteria</taxon>
        <taxon>Pseudomonadati</taxon>
        <taxon>Pseudomonadota</taxon>
        <taxon>Alphaproteobacteria</taxon>
        <taxon>Hyphomicrobiales</taxon>
        <taxon>Methylobacteriaceae</taxon>
        <taxon>Methylobacterium</taxon>
    </lineage>
</organism>
<gene>
    <name evidence="4" type="ORF">VP06_18065</name>
</gene>
<evidence type="ECO:0000256" key="2">
    <source>
        <dbReference type="ARBA" id="ARBA00022723"/>
    </source>
</evidence>
<keyword evidence="2" id="KW-0479">Metal-binding</keyword>
<dbReference type="InterPro" id="IPR011234">
    <property type="entry name" value="Fumarylacetoacetase-like_C"/>
</dbReference>
<proteinExistence type="inferred from homology"/>
<evidence type="ECO:0000259" key="3">
    <source>
        <dbReference type="Pfam" id="PF01557"/>
    </source>
</evidence>
<dbReference type="PANTHER" id="PTHR42796">
    <property type="entry name" value="FUMARYLACETOACETATE HYDROLASE DOMAIN-CONTAINING PROTEIN 2A-RELATED"/>
    <property type="match status" value="1"/>
</dbReference>
<name>A0A0J6SFS7_9HYPH</name>
<dbReference type="PATRIC" id="fig|270351.6.peg.1201"/>
<dbReference type="Gene3D" id="3.90.850.10">
    <property type="entry name" value="Fumarylacetoacetase-like, C-terminal domain"/>
    <property type="match status" value="1"/>
</dbReference>
<dbReference type="Proteomes" id="UP000035929">
    <property type="component" value="Unassembled WGS sequence"/>
</dbReference>
<comment type="similarity">
    <text evidence="1">Belongs to the FAH family.</text>
</comment>
<dbReference type="GO" id="GO:0046872">
    <property type="term" value="F:metal ion binding"/>
    <property type="evidence" value="ECO:0007669"/>
    <property type="project" value="UniProtKB-KW"/>
</dbReference>
<feature type="domain" description="Fumarylacetoacetase-like C-terminal" evidence="3">
    <location>
        <begin position="75"/>
        <end position="280"/>
    </location>
</feature>
<dbReference type="GO" id="GO:0044281">
    <property type="term" value="P:small molecule metabolic process"/>
    <property type="evidence" value="ECO:0007669"/>
    <property type="project" value="UniProtKB-ARBA"/>
</dbReference>
<dbReference type="PANTHER" id="PTHR42796:SF4">
    <property type="entry name" value="FUMARYLACETOACETATE HYDROLASE DOMAIN-CONTAINING PROTEIN 2A"/>
    <property type="match status" value="1"/>
</dbReference>
<dbReference type="AlphaFoldDB" id="A0A0J6SFS7"/>
<evidence type="ECO:0000256" key="1">
    <source>
        <dbReference type="ARBA" id="ARBA00010211"/>
    </source>
</evidence>
<dbReference type="SUPFAM" id="SSF56529">
    <property type="entry name" value="FAH"/>
    <property type="match status" value="1"/>
</dbReference>
<accession>A0A0J6SFS7</accession>
<evidence type="ECO:0000313" key="5">
    <source>
        <dbReference type="Proteomes" id="UP000035929"/>
    </source>
</evidence>
<dbReference type="InterPro" id="IPR051121">
    <property type="entry name" value="FAH"/>
</dbReference>
<comment type="caution">
    <text evidence="4">The sequence shown here is derived from an EMBL/GenBank/DDBJ whole genome shotgun (WGS) entry which is preliminary data.</text>
</comment>
<dbReference type="EMBL" id="LABX01000139">
    <property type="protein sequence ID" value="KMO32223.1"/>
    <property type="molecule type" value="Genomic_DNA"/>
</dbReference>
<protein>
    <submittedName>
        <fullName evidence="4">5-carboxymethyl-2-hydroxymuconate isomerase</fullName>
    </submittedName>
</protein>
<reference evidence="4 5" key="1">
    <citation type="submission" date="2015-03" db="EMBL/GenBank/DDBJ databases">
        <title>Genome sequencing of Methylobacterium aquaticum DSM16371 type strain.</title>
        <authorList>
            <person name="Chaudhry V."/>
            <person name="Patil P.B."/>
        </authorList>
    </citation>
    <scope>NUCLEOTIDE SEQUENCE [LARGE SCALE GENOMIC DNA]</scope>
    <source>
        <strain evidence="4 5">DSM 16371</strain>
    </source>
</reference>
<keyword evidence="4" id="KW-0413">Isomerase</keyword>